<feature type="signal peptide" evidence="1">
    <location>
        <begin position="1"/>
        <end position="25"/>
    </location>
</feature>
<name>W1PF16_AMBTC</name>
<keyword evidence="1" id="KW-0732">Signal</keyword>
<protein>
    <recommendedName>
        <fullName evidence="4">Prolamin-like domain-containing protein</fullName>
    </recommendedName>
</protein>
<accession>W1PF16</accession>
<dbReference type="EMBL" id="KI393256">
    <property type="protein sequence ID" value="ERN08577.1"/>
    <property type="molecule type" value="Genomic_DNA"/>
</dbReference>
<evidence type="ECO:0000256" key="1">
    <source>
        <dbReference type="SAM" id="SignalP"/>
    </source>
</evidence>
<dbReference type="Proteomes" id="UP000017836">
    <property type="component" value="Unassembled WGS sequence"/>
</dbReference>
<gene>
    <name evidence="2" type="ORF">AMTR_s00017p00134050</name>
</gene>
<organism evidence="2 3">
    <name type="scientific">Amborella trichopoda</name>
    <dbReference type="NCBI Taxonomy" id="13333"/>
    <lineage>
        <taxon>Eukaryota</taxon>
        <taxon>Viridiplantae</taxon>
        <taxon>Streptophyta</taxon>
        <taxon>Embryophyta</taxon>
        <taxon>Tracheophyta</taxon>
        <taxon>Spermatophyta</taxon>
        <taxon>Magnoliopsida</taxon>
        <taxon>Amborellales</taxon>
        <taxon>Amborellaceae</taxon>
        <taxon>Amborella</taxon>
    </lineage>
</organism>
<dbReference type="AlphaFoldDB" id="W1PF16"/>
<proteinExistence type="predicted"/>
<dbReference type="Gramene" id="ERN08577">
    <property type="protein sequence ID" value="ERN08577"/>
    <property type="gene ID" value="AMTR_s00017p00134050"/>
</dbReference>
<evidence type="ECO:0000313" key="2">
    <source>
        <dbReference type="EMBL" id="ERN08577.1"/>
    </source>
</evidence>
<sequence>MSSKLIHAVSLIIVAISAITEPVLAQVQSGTQKSGKSTTGGFLWDLHVAGSCWEQVSGFFTTGTNPPGIDCCKTLLEVEEQRWASFSWPQGIDSSLILLLNTHCLLLVARTTRTREVGLDLP</sequence>
<reference evidence="3" key="1">
    <citation type="journal article" date="2013" name="Science">
        <title>The Amborella genome and the evolution of flowering plants.</title>
        <authorList>
            <consortium name="Amborella Genome Project"/>
        </authorList>
    </citation>
    <scope>NUCLEOTIDE SEQUENCE [LARGE SCALE GENOMIC DNA]</scope>
</reference>
<feature type="chain" id="PRO_5004807322" description="Prolamin-like domain-containing protein" evidence="1">
    <location>
        <begin position="26"/>
        <end position="122"/>
    </location>
</feature>
<dbReference type="HOGENOM" id="CLU_2052791_0_0_1"/>
<keyword evidence="3" id="KW-1185">Reference proteome</keyword>
<evidence type="ECO:0008006" key="4">
    <source>
        <dbReference type="Google" id="ProtNLM"/>
    </source>
</evidence>
<evidence type="ECO:0000313" key="3">
    <source>
        <dbReference type="Proteomes" id="UP000017836"/>
    </source>
</evidence>